<evidence type="ECO:0000259" key="5">
    <source>
        <dbReference type="Pfam" id="PF08100"/>
    </source>
</evidence>
<keyword evidence="2" id="KW-0808">Transferase</keyword>
<dbReference type="InterPro" id="IPR016461">
    <property type="entry name" value="COMT-like"/>
</dbReference>
<sequence length="351" mass="39562">MVEKQESRNQAIVAMMELANMTNVPMALNAVIRLNVPDAIWHGGANAPLSAAQILARVRPDGDAENLQRLLRVLSSYGVFHEHLAAGERKYSLTHVGETLVADERGLSHAHYVLQHHQEELMRAWALVHEAVVDPRKEPFERANGEAAYRYYVKKPEMNELMQKAMSGISVPFMRVMLEGYDGFHGVEKLVDVGGSAGDCLRMILHKHPSINQAINFDLPQVVANAPPIPRVTHVGGDMFKTIPQGDAIFIRWVLTGCTDEECKYIMQNCHKILPEGGKLIVCEPALPEDSDESHRTRALLAADIFMMTMYRAKGKHRTEEQFRQLGISVGFPHFRVFHVDPFFTVFEFQK</sequence>
<name>A0AAN9SP49_PSOTE</name>
<dbReference type="InterPro" id="IPR029063">
    <property type="entry name" value="SAM-dependent_MTases_sf"/>
</dbReference>
<evidence type="ECO:0000313" key="6">
    <source>
        <dbReference type="EMBL" id="KAK7401729.1"/>
    </source>
</evidence>
<organism evidence="6 7">
    <name type="scientific">Psophocarpus tetragonolobus</name>
    <name type="common">Winged bean</name>
    <name type="synonym">Dolichos tetragonolobus</name>
    <dbReference type="NCBI Taxonomy" id="3891"/>
    <lineage>
        <taxon>Eukaryota</taxon>
        <taxon>Viridiplantae</taxon>
        <taxon>Streptophyta</taxon>
        <taxon>Embryophyta</taxon>
        <taxon>Tracheophyta</taxon>
        <taxon>Spermatophyta</taxon>
        <taxon>Magnoliopsida</taxon>
        <taxon>eudicotyledons</taxon>
        <taxon>Gunneridae</taxon>
        <taxon>Pentapetalae</taxon>
        <taxon>rosids</taxon>
        <taxon>fabids</taxon>
        <taxon>Fabales</taxon>
        <taxon>Fabaceae</taxon>
        <taxon>Papilionoideae</taxon>
        <taxon>50 kb inversion clade</taxon>
        <taxon>NPAAA clade</taxon>
        <taxon>indigoferoid/millettioid clade</taxon>
        <taxon>Phaseoleae</taxon>
        <taxon>Psophocarpus</taxon>
    </lineage>
</organism>
<dbReference type="InterPro" id="IPR036390">
    <property type="entry name" value="WH_DNA-bd_sf"/>
</dbReference>
<accession>A0AAN9SP49</accession>
<dbReference type="PANTHER" id="PTHR11746">
    <property type="entry name" value="O-METHYLTRANSFERASE"/>
    <property type="match status" value="1"/>
</dbReference>
<dbReference type="InterPro" id="IPR012967">
    <property type="entry name" value="COMT_dimerisation"/>
</dbReference>
<dbReference type="PROSITE" id="PS51683">
    <property type="entry name" value="SAM_OMT_II"/>
    <property type="match status" value="1"/>
</dbReference>
<dbReference type="SUPFAM" id="SSF53335">
    <property type="entry name" value="S-adenosyl-L-methionine-dependent methyltransferases"/>
    <property type="match status" value="1"/>
</dbReference>
<dbReference type="Pfam" id="PF00891">
    <property type="entry name" value="Methyltransf_2"/>
    <property type="match status" value="1"/>
</dbReference>
<keyword evidence="3" id="KW-0949">S-adenosyl-L-methionine</keyword>
<dbReference type="InterPro" id="IPR036388">
    <property type="entry name" value="WH-like_DNA-bd_sf"/>
</dbReference>
<keyword evidence="1" id="KW-0489">Methyltransferase</keyword>
<evidence type="ECO:0000259" key="4">
    <source>
        <dbReference type="Pfam" id="PF00891"/>
    </source>
</evidence>
<dbReference type="EMBL" id="JAYMYS010000003">
    <property type="protein sequence ID" value="KAK7401729.1"/>
    <property type="molecule type" value="Genomic_DNA"/>
</dbReference>
<reference evidence="6 7" key="1">
    <citation type="submission" date="2024-01" db="EMBL/GenBank/DDBJ databases">
        <title>The genomes of 5 underutilized Papilionoideae crops provide insights into root nodulation and disease resistanc.</title>
        <authorList>
            <person name="Jiang F."/>
        </authorList>
    </citation>
    <scope>NUCLEOTIDE SEQUENCE [LARGE SCALE GENOMIC DNA]</scope>
    <source>
        <strain evidence="6">DUOXIRENSHENG_FW03</strain>
        <tissue evidence="6">Leaves</tissue>
    </source>
</reference>
<dbReference type="Proteomes" id="UP001386955">
    <property type="component" value="Unassembled WGS sequence"/>
</dbReference>
<keyword evidence="7" id="KW-1185">Reference proteome</keyword>
<evidence type="ECO:0000256" key="2">
    <source>
        <dbReference type="ARBA" id="ARBA00022679"/>
    </source>
</evidence>
<evidence type="ECO:0000256" key="3">
    <source>
        <dbReference type="ARBA" id="ARBA00022691"/>
    </source>
</evidence>
<comment type="caution">
    <text evidence="6">The sequence shown here is derived from an EMBL/GenBank/DDBJ whole genome shotgun (WGS) entry which is preliminary data.</text>
</comment>
<gene>
    <name evidence="6" type="ORF">VNO78_13433</name>
</gene>
<dbReference type="Gene3D" id="1.10.10.10">
    <property type="entry name" value="Winged helix-like DNA-binding domain superfamily/Winged helix DNA-binding domain"/>
    <property type="match status" value="1"/>
</dbReference>
<evidence type="ECO:0000256" key="1">
    <source>
        <dbReference type="ARBA" id="ARBA00022603"/>
    </source>
</evidence>
<dbReference type="AlphaFoldDB" id="A0AAN9SP49"/>
<dbReference type="GO" id="GO:0008171">
    <property type="term" value="F:O-methyltransferase activity"/>
    <property type="evidence" value="ECO:0007669"/>
    <property type="project" value="InterPro"/>
</dbReference>
<feature type="domain" description="O-methyltransferase C-terminal" evidence="4">
    <location>
        <begin position="125"/>
        <end position="332"/>
    </location>
</feature>
<proteinExistence type="predicted"/>
<evidence type="ECO:0000313" key="7">
    <source>
        <dbReference type="Proteomes" id="UP001386955"/>
    </source>
</evidence>
<feature type="domain" description="O-methyltransferase dimerisation" evidence="5">
    <location>
        <begin position="16"/>
        <end position="102"/>
    </location>
</feature>
<dbReference type="Pfam" id="PF08100">
    <property type="entry name" value="Dimerisation"/>
    <property type="match status" value="1"/>
</dbReference>
<dbReference type="PIRSF" id="PIRSF005739">
    <property type="entry name" value="O-mtase"/>
    <property type="match status" value="1"/>
</dbReference>
<dbReference type="Gene3D" id="3.40.50.150">
    <property type="entry name" value="Vaccinia Virus protein VP39"/>
    <property type="match status" value="1"/>
</dbReference>
<dbReference type="GO" id="GO:0046983">
    <property type="term" value="F:protein dimerization activity"/>
    <property type="evidence" value="ECO:0007669"/>
    <property type="project" value="InterPro"/>
</dbReference>
<dbReference type="GO" id="GO:0008757">
    <property type="term" value="F:S-adenosylmethionine-dependent methyltransferase activity"/>
    <property type="evidence" value="ECO:0007669"/>
    <property type="project" value="UniProtKB-ARBA"/>
</dbReference>
<dbReference type="SUPFAM" id="SSF46785">
    <property type="entry name" value="Winged helix' DNA-binding domain"/>
    <property type="match status" value="1"/>
</dbReference>
<dbReference type="InterPro" id="IPR001077">
    <property type="entry name" value="COMT_C"/>
</dbReference>
<protein>
    <submittedName>
        <fullName evidence="6">Uncharacterized protein</fullName>
    </submittedName>
</protein>
<dbReference type="GO" id="GO:0032259">
    <property type="term" value="P:methylation"/>
    <property type="evidence" value="ECO:0007669"/>
    <property type="project" value="UniProtKB-KW"/>
</dbReference>